<organism evidence="1 2">
    <name type="scientific">Arthrobacter phage Lilmac1015</name>
    <dbReference type="NCBI Taxonomy" id="2912653"/>
    <lineage>
        <taxon>Viruses</taxon>
        <taxon>Duplodnaviria</taxon>
        <taxon>Heunggongvirae</taxon>
        <taxon>Uroviricota</taxon>
        <taxon>Caudoviricetes</taxon>
        <taxon>Berryhillviridae</taxon>
        <taxon>Lilmacvirus</taxon>
        <taxon>Lilmacvirus lilmac1015</taxon>
    </lineage>
</organism>
<keyword evidence="2" id="KW-1185">Reference proteome</keyword>
<dbReference type="EMBL" id="OL742560">
    <property type="protein sequence ID" value="UKH48328.1"/>
    <property type="molecule type" value="Genomic_DNA"/>
</dbReference>
<name>A0AA49BQ93_9CAUD</name>
<evidence type="ECO:0000313" key="1">
    <source>
        <dbReference type="EMBL" id="UKH48328.1"/>
    </source>
</evidence>
<proteinExistence type="predicted"/>
<dbReference type="Proteomes" id="UP001179340">
    <property type="component" value="Segment"/>
</dbReference>
<dbReference type="CDD" id="cd00569">
    <property type="entry name" value="HTH_Hin_like"/>
    <property type="match status" value="1"/>
</dbReference>
<gene>
    <name evidence="1" type="primary">42</name>
    <name evidence="1" type="ORF">SEA_LILMAC1015_42</name>
</gene>
<accession>A0AA49BQ93</accession>
<dbReference type="Gene3D" id="1.10.10.60">
    <property type="entry name" value="Homeodomain-like"/>
    <property type="match status" value="1"/>
</dbReference>
<dbReference type="SUPFAM" id="SSF46689">
    <property type="entry name" value="Homeodomain-like"/>
    <property type="match status" value="1"/>
</dbReference>
<reference evidence="1" key="1">
    <citation type="submission" date="2021-12" db="EMBL/GenBank/DDBJ databases">
        <authorList>
            <person name="Isenhart S.H."/>
            <person name="Brown D.K."/>
            <person name="Allen M.J."/>
            <person name="Garcia C.A."/>
            <person name="Bollivar D.W."/>
            <person name="Garlena R.A."/>
            <person name="Russell D.A."/>
            <person name="Jacobs-Sera D."/>
            <person name="Hatfull G.F."/>
        </authorList>
    </citation>
    <scope>NUCLEOTIDE SEQUENCE</scope>
</reference>
<evidence type="ECO:0000313" key="2">
    <source>
        <dbReference type="Proteomes" id="UP001179340"/>
    </source>
</evidence>
<sequence length="72" mass="7792">MSEKVGRPPVLTDDQVRQIREAVEAGASQASVALGYHISRSLVSMICRGIRYPDAPGPITYSYSPRQTGQTA</sequence>
<protein>
    <submittedName>
        <fullName evidence="1">Helix-turn-helix DNA binding protein</fullName>
    </submittedName>
</protein>
<dbReference type="InterPro" id="IPR009057">
    <property type="entry name" value="Homeodomain-like_sf"/>
</dbReference>